<dbReference type="RefSeq" id="WP_114465512.1">
    <property type="nucleotide sequence ID" value="NZ_QPJK01000001.1"/>
</dbReference>
<dbReference type="SUPFAM" id="SSF53955">
    <property type="entry name" value="Lysozyme-like"/>
    <property type="match status" value="1"/>
</dbReference>
<sequence length="266" mass="29289">MTRARRNWKALLATLALATTLWPALSHADVWGFIDARGVAHFASTQVDERYALFYKGDDSFDTRSGIGAFNPPAEERPALPLKLQNFFEVSPTYKQVLPHLRAAAARHGIEIELLQALIVAESGFDRTAVSPKGAVGLMQIMPATAERYGVVGDAKAPIETKLTDPKTNIGIGTRYLRFLLDLFPGQLDLALASYNAGEGAVQKAGNRIPNYKETQDYVRTVTRLYQGLKPPAESRRLQVPQHRVRVELRGRAPVGDATTQLAQQP</sequence>
<dbReference type="PANTHER" id="PTHR37423">
    <property type="entry name" value="SOLUBLE LYTIC MUREIN TRANSGLYCOSYLASE-RELATED"/>
    <property type="match status" value="1"/>
</dbReference>
<feature type="signal peptide" evidence="2">
    <location>
        <begin position="1"/>
        <end position="28"/>
    </location>
</feature>
<name>A0A368Y702_9BURK</name>
<feature type="domain" description="Transglycosylase SLT" evidence="3">
    <location>
        <begin position="102"/>
        <end position="211"/>
    </location>
</feature>
<evidence type="ECO:0000256" key="1">
    <source>
        <dbReference type="ARBA" id="ARBA00007734"/>
    </source>
</evidence>
<evidence type="ECO:0000313" key="4">
    <source>
        <dbReference type="EMBL" id="RCW75875.1"/>
    </source>
</evidence>
<evidence type="ECO:0000313" key="5">
    <source>
        <dbReference type="Proteomes" id="UP000252884"/>
    </source>
</evidence>
<dbReference type="EMBL" id="QPJK01000001">
    <property type="protein sequence ID" value="RCW75875.1"/>
    <property type="molecule type" value="Genomic_DNA"/>
</dbReference>
<protein>
    <submittedName>
        <fullName evidence="4">Transglycosylase-like protein with SLT domain</fullName>
    </submittedName>
</protein>
<proteinExistence type="inferred from homology"/>
<dbReference type="CDD" id="cd00254">
    <property type="entry name" value="LT-like"/>
    <property type="match status" value="1"/>
</dbReference>
<dbReference type="PANTHER" id="PTHR37423:SF2">
    <property type="entry name" value="MEMBRANE-BOUND LYTIC MUREIN TRANSGLYCOSYLASE C"/>
    <property type="match status" value="1"/>
</dbReference>
<dbReference type="AlphaFoldDB" id="A0A368Y702"/>
<reference evidence="4 5" key="1">
    <citation type="submission" date="2018-07" db="EMBL/GenBank/DDBJ databases">
        <title>Genomic Encyclopedia of Type Strains, Phase IV (KMG-IV): sequencing the most valuable type-strain genomes for metagenomic binning, comparative biology and taxonomic classification.</title>
        <authorList>
            <person name="Goeker M."/>
        </authorList>
    </citation>
    <scope>NUCLEOTIDE SEQUENCE [LARGE SCALE GENOMIC DNA]</scope>
    <source>
        <strain evidence="4 5">DSM 21634</strain>
    </source>
</reference>
<comment type="similarity">
    <text evidence="1">Belongs to the transglycosylase Slt family.</text>
</comment>
<dbReference type="InterPro" id="IPR023346">
    <property type="entry name" value="Lysozyme-like_dom_sf"/>
</dbReference>
<dbReference type="InterPro" id="IPR008258">
    <property type="entry name" value="Transglycosylase_SLT_dom_1"/>
</dbReference>
<evidence type="ECO:0000259" key="3">
    <source>
        <dbReference type="Pfam" id="PF01464"/>
    </source>
</evidence>
<accession>A0A368Y702</accession>
<organism evidence="4 5">
    <name type="scientific">Pseudorhodoferax soli</name>
    <dbReference type="NCBI Taxonomy" id="545864"/>
    <lineage>
        <taxon>Bacteria</taxon>
        <taxon>Pseudomonadati</taxon>
        <taxon>Pseudomonadota</taxon>
        <taxon>Betaproteobacteria</taxon>
        <taxon>Burkholderiales</taxon>
        <taxon>Comamonadaceae</taxon>
    </lineage>
</organism>
<dbReference type="Pfam" id="PF01464">
    <property type="entry name" value="SLT"/>
    <property type="match status" value="1"/>
</dbReference>
<evidence type="ECO:0000256" key="2">
    <source>
        <dbReference type="SAM" id="SignalP"/>
    </source>
</evidence>
<dbReference type="OrthoDB" id="9815002at2"/>
<dbReference type="Gene3D" id="1.10.530.10">
    <property type="match status" value="1"/>
</dbReference>
<comment type="caution">
    <text evidence="4">The sequence shown here is derived from an EMBL/GenBank/DDBJ whole genome shotgun (WGS) entry which is preliminary data.</text>
</comment>
<dbReference type="Proteomes" id="UP000252884">
    <property type="component" value="Unassembled WGS sequence"/>
</dbReference>
<gene>
    <name evidence="4" type="ORF">DES41_101478</name>
</gene>
<keyword evidence="2" id="KW-0732">Signal</keyword>
<feature type="chain" id="PRO_5016687332" evidence="2">
    <location>
        <begin position="29"/>
        <end position="266"/>
    </location>
</feature>
<keyword evidence="5" id="KW-1185">Reference proteome</keyword>